<proteinExistence type="predicted"/>
<dbReference type="AlphaFoldDB" id="A0A9J6GYM9"/>
<organism evidence="1 2">
    <name type="scientific">Haemaphysalis longicornis</name>
    <name type="common">Bush tick</name>
    <dbReference type="NCBI Taxonomy" id="44386"/>
    <lineage>
        <taxon>Eukaryota</taxon>
        <taxon>Metazoa</taxon>
        <taxon>Ecdysozoa</taxon>
        <taxon>Arthropoda</taxon>
        <taxon>Chelicerata</taxon>
        <taxon>Arachnida</taxon>
        <taxon>Acari</taxon>
        <taxon>Parasitiformes</taxon>
        <taxon>Ixodida</taxon>
        <taxon>Ixodoidea</taxon>
        <taxon>Ixodidae</taxon>
        <taxon>Haemaphysalinae</taxon>
        <taxon>Haemaphysalis</taxon>
    </lineage>
</organism>
<dbReference type="VEuPathDB" id="VectorBase:HLOH_049155"/>
<keyword evidence="2" id="KW-1185">Reference proteome</keyword>
<reference evidence="1 2" key="1">
    <citation type="journal article" date="2020" name="Cell">
        <title>Large-Scale Comparative Analyses of Tick Genomes Elucidate Their Genetic Diversity and Vector Capacities.</title>
        <authorList>
            <consortium name="Tick Genome and Microbiome Consortium (TIGMIC)"/>
            <person name="Jia N."/>
            <person name="Wang J."/>
            <person name="Shi W."/>
            <person name="Du L."/>
            <person name="Sun Y."/>
            <person name="Zhan W."/>
            <person name="Jiang J.F."/>
            <person name="Wang Q."/>
            <person name="Zhang B."/>
            <person name="Ji P."/>
            <person name="Bell-Sakyi L."/>
            <person name="Cui X.M."/>
            <person name="Yuan T.T."/>
            <person name="Jiang B.G."/>
            <person name="Yang W.F."/>
            <person name="Lam T.T."/>
            <person name="Chang Q.C."/>
            <person name="Ding S.J."/>
            <person name="Wang X.J."/>
            <person name="Zhu J.G."/>
            <person name="Ruan X.D."/>
            <person name="Zhao L."/>
            <person name="Wei J.T."/>
            <person name="Ye R.Z."/>
            <person name="Que T.C."/>
            <person name="Du C.H."/>
            <person name="Zhou Y.H."/>
            <person name="Cheng J.X."/>
            <person name="Dai P.F."/>
            <person name="Guo W.B."/>
            <person name="Han X.H."/>
            <person name="Huang E.J."/>
            <person name="Li L.F."/>
            <person name="Wei W."/>
            <person name="Gao Y.C."/>
            <person name="Liu J.Z."/>
            <person name="Shao H.Z."/>
            <person name="Wang X."/>
            <person name="Wang C.C."/>
            <person name="Yang T.C."/>
            <person name="Huo Q.B."/>
            <person name="Li W."/>
            <person name="Chen H.Y."/>
            <person name="Chen S.E."/>
            <person name="Zhou L.G."/>
            <person name="Ni X.B."/>
            <person name="Tian J.H."/>
            <person name="Sheng Y."/>
            <person name="Liu T."/>
            <person name="Pan Y.S."/>
            <person name="Xia L.Y."/>
            <person name="Li J."/>
            <person name="Zhao F."/>
            <person name="Cao W.C."/>
        </authorList>
    </citation>
    <scope>NUCLEOTIDE SEQUENCE [LARGE SCALE GENOMIC DNA]</scope>
    <source>
        <strain evidence="1">HaeL-2018</strain>
    </source>
</reference>
<comment type="caution">
    <text evidence="1">The sequence shown here is derived from an EMBL/GenBank/DDBJ whole genome shotgun (WGS) entry which is preliminary data.</text>
</comment>
<evidence type="ECO:0000313" key="1">
    <source>
        <dbReference type="EMBL" id="KAH9379527.1"/>
    </source>
</evidence>
<evidence type="ECO:0000313" key="2">
    <source>
        <dbReference type="Proteomes" id="UP000821853"/>
    </source>
</evidence>
<dbReference type="EMBL" id="JABSTR010000010">
    <property type="protein sequence ID" value="KAH9379527.1"/>
    <property type="molecule type" value="Genomic_DNA"/>
</dbReference>
<gene>
    <name evidence="1" type="ORF">HPB48_005753</name>
</gene>
<accession>A0A9J6GYM9</accession>
<dbReference type="Proteomes" id="UP000821853">
    <property type="component" value="Chromosome 8"/>
</dbReference>
<protein>
    <submittedName>
        <fullName evidence="1">Uncharacterized protein</fullName>
    </submittedName>
</protein>
<name>A0A9J6GYM9_HAELO</name>
<sequence>MLKLVQADENEVIPLWELFKREVKMHAIETACAKRQVEKMKEKELQCQLNFLLTTNAAQCNERTEAIRELKRQLELIDHERRHGALIQARTEKLWLGEATTKRALGETKKYATQNEIKTVRYAGDVTEDRETIQRAFQEYYDELLGRPKHIKDGFKRVSSIDAHP</sequence>